<dbReference type="Proteomes" id="UP000283644">
    <property type="component" value="Unassembled WGS sequence"/>
</dbReference>
<comment type="caution">
    <text evidence="1">The sequence shown here is derived from an EMBL/GenBank/DDBJ whole genome shotgun (WGS) entry which is preliminary data.</text>
</comment>
<sequence>MTVLAAEENPAMSDQPQDLHPIVDAVAAARESLKGVRDVQPVFMSPAAQTEAVTSIWASPRSVETSPLRR</sequence>
<dbReference type="EMBL" id="QXGH01000024">
    <property type="protein sequence ID" value="RHW25357.1"/>
    <property type="molecule type" value="Genomic_DNA"/>
</dbReference>
<reference evidence="1 2" key="1">
    <citation type="submission" date="2018-09" db="EMBL/GenBank/DDBJ databases">
        <title>Genome sequencing of Nocardioides immobilis CCTCC AB 2017083 for comparison to Nocardioides silvaticus.</title>
        <authorList>
            <person name="Li C."/>
            <person name="Wang G."/>
        </authorList>
    </citation>
    <scope>NUCLEOTIDE SEQUENCE [LARGE SCALE GENOMIC DNA]</scope>
    <source>
        <strain evidence="1 2">CCTCC AB 2017083</strain>
    </source>
</reference>
<organism evidence="1 2">
    <name type="scientific">Nocardioides immobilis</name>
    <dbReference type="NCBI Taxonomy" id="2049295"/>
    <lineage>
        <taxon>Bacteria</taxon>
        <taxon>Bacillati</taxon>
        <taxon>Actinomycetota</taxon>
        <taxon>Actinomycetes</taxon>
        <taxon>Propionibacteriales</taxon>
        <taxon>Nocardioidaceae</taxon>
        <taxon>Nocardioides</taxon>
    </lineage>
</organism>
<keyword evidence="2" id="KW-1185">Reference proteome</keyword>
<protein>
    <submittedName>
        <fullName evidence="1">Uncharacterized protein</fullName>
    </submittedName>
</protein>
<evidence type="ECO:0000313" key="1">
    <source>
        <dbReference type="EMBL" id="RHW25357.1"/>
    </source>
</evidence>
<name>A0A417XYB8_9ACTN</name>
<proteinExistence type="predicted"/>
<gene>
    <name evidence="1" type="ORF">D0Z08_19160</name>
</gene>
<dbReference type="RefSeq" id="WP_118926872.1">
    <property type="nucleotide sequence ID" value="NZ_QXGH01000024.1"/>
</dbReference>
<accession>A0A417XYB8</accession>
<dbReference type="AlphaFoldDB" id="A0A417XYB8"/>
<evidence type="ECO:0000313" key="2">
    <source>
        <dbReference type="Proteomes" id="UP000283644"/>
    </source>
</evidence>